<dbReference type="SUPFAM" id="SSF53756">
    <property type="entry name" value="UDP-Glycosyltransferase/glycogen phosphorylase"/>
    <property type="match status" value="1"/>
</dbReference>
<dbReference type="InterPro" id="IPR001296">
    <property type="entry name" value="Glyco_trans_1"/>
</dbReference>
<proteinExistence type="predicted"/>
<dbReference type="EMBL" id="LAZR01000614">
    <property type="protein sequence ID" value="KKN62754.1"/>
    <property type="molecule type" value="Genomic_DNA"/>
</dbReference>
<sequence>MKIHLIANDGSPIGVTPPIIDGRGVGGAELAMMSLMRVLAKRGHEVTVYNDPDHPGTYDGVAYRALAEFITEHPRDILLIFRSPNPRVFHTRIPTKQRTIFWSTDQFTVGDFHQLGQRVDYVVTISPFHTNYHHAHYGIPLTKMGHIDIGVRAWEYKNKDVIKKVAYRLIYCSIPDRGLAELLRAWPQIKEKVPDASLVITSDYRLWGSTSANNTKHRLAWMGQKDVSFLGRIPRKELIKHQLQAEILSYPCTYDELFCISAAECQIAGALPITSDRGALTTTNEFGQIIAGNPASDLWIELFSNRIIETLTADRESLQDKQARMQLGAERRFSYEKVAERWEELFERGKLA</sequence>
<dbReference type="GO" id="GO:0016757">
    <property type="term" value="F:glycosyltransferase activity"/>
    <property type="evidence" value="ECO:0007669"/>
    <property type="project" value="InterPro"/>
</dbReference>
<reference evidence="2" key="1">
    <citation type="journal article" date="2015" name="Nature">
        <title>Complex archaea that bridge the gap between prokaryotes and eukaryotes.</title>
        <authorList>
            <person name="Spang A."/>
            <person name="Saw J.H."/>
            <person name="Jorgensen S.L."/>
            <person name="Zaremba-Niedzwiedzka K."/>
            <person name="Martijn J."/>
            <person name="Lind A.E."/>
            <person name="van Eijk R."/>
            <person name="Schleper C."/>
            <person name="Guy L."/>
            <person name="Ettema T.J."/>
        </authorList>
    </citation>
    <scope>NUCLEOTIDE SEQUENCE</scope>
</reference>
<protein>
    <recommendedName>
        <fullName evidence="1">Glycosyl transferase family 1 domain-containing protein</fullName>
    </recommendedName>
</protein>
<comment type="caution">
    <text evidence="2">The sequence shown here is derived from an EMBL/GenBank/DDBJ whole genome shotgun (WGS) entry which is preliminary data.</text>
</comment>
<dbReference type="CDD" id="cd03801">
    <property type="entry name" value="GT4_PimA-like"/>
    <property type="match status" value="1"/>
</dbReference>
<name>A0A0F9S6M4_9ZZZZ</name>
<dbReference type="AlphaFoldDB" id="A0A0F9S6M4"/>
<dbReference type="PANTHER" id="PTHR12526">
    <property type="entry name" value="GLYCOSYLTRANSFERASE"/>
    <property type="match status" value="1"/>
</dbReference>
<feature type="domain" description="Glycosyl transferase family 1" evidence="1">
    <location>
        <begin position="176"/>
        <end position="285"/>
    </location>
</feature>
<dbReference type="Pfam" id="PF00534">
    <property type="entry name" value="Glycos_transf_1"/>
    <property type="match status" value="1"/>
</dbReference>
<organism evidence="2">
    <name type="scientific">marine sediment metagenome</name>
    <dbReference type="NCBI Taxonomy" id="412755"/>
    <lineage>
        <taxon>unclassified sequences</taxon>
        <taxon>metagenomes</taxon>
        <taxon>ecological metagenomes</taxon>
    </lineage>
</organism>
<dbReference type="Gene3D" id="3.40.50.2000">
    <property type="entry name" value="Glycogen Phosphorylase B"/>
    <property type="match status" value="2"/>
</dbReference>
<accession>A0A0F9S6M4</accession>
<gene>
    <name evidence="2" type="ORF">LCGC14_0508730</name>
</gene>
<evidence type="ECO:0000259" key="1">
    <source>
        <dbReference type="Pfam" id="PF00534"/>
    </source>
</evidence>
<evidence type="ECO:0000313" key="2">
    <source>
        <dbReference type="EMBL" id="KKN62754.1"/>
    </source>
</evidence>
<dbReference type="PANTHER" id="PTHR12526:SF630">
    <property type="entry name" value="GLYCOSYLTRANSFERASE"/>
    <property type="match status" value="1"/>
</dbReference>